<sequence length="161" mass="17860">MGLFKPKLRKDIEEKIKNLSPKSFISVGLTAGLPLPETTTCQLYYCDDRIEIDGNNVNFVLPFNKIQDISIKTSVEIAKNYVSSAGGAVAGAVLFGAVGALIGGRVKTKTEKNLTSYLIFTYIDDNNEVKYIGFDVTYTPKSKEFVTLYENQKDNMQTIIL</sequence>
<accession>A0A318EJ43</accession>
<keyword evidence="1" id="KW-1133">Transmembrane helix</keyword>
<evidence type="ECO:0000313" key="2">
    <source>
        <dbReference type="EMBL" id="PXV85088.1"/>
    </source>
</evidence>
<protein>
    <submittedName>
        <fullName evidence="2">Uncharacterized protein</fullName>
    </submittedName>
</protein>
<gene>
    <name evidence="2" type="ORF">C8E03_11912</name>
</gene>
<reference evidence="2 3" key="1">
    <citation type="submission" date="2018-05" db="EMBL/GenBank/DDBJ databases">
        <title>Genomic Encyclopedia of Type Strains, Phase IV (KMG-IV): sequencing the most valuable type-strain genomes for metagenomic binning, comparative biology and taxonomic classification.</title>
        <authorList>
            <person name="Goeker M."/>
        </authorList>
    </citation>
    <scope>NUCLEOTIDE SEQUENCE [LARGE SCALE GENOMIC DNA]</scope>
    <source>
        <strain evidence="2 3">DSM 28816</strain>
    </source>
</reference>
<comment type="caution">
    <text evidence="2">The sequence shown here is derived from an EMBL/GenBank/DDBJ whole genome shotgun (WGS) entry which is preliminary data.</text>
</comment>
<organism evidence="2 3">
    <name type="scientific">Lachnotalea glycerini</name>
    <dbReference type="NCBI Taxonomy" id="1763509"/>
    <lineage>
        <taxon>Bacteria</taxon>
        <taxon>Bacillati</taxon>
        <taxon>Bacillota</taxon>
        <taxon>Clostridia</taxon>
        <taxon>Lachnospirales</taxon>
        <taxon>Lachnospiraceae</taxon>
        <taxon>Lachnotalea</taxon>
    </lineage>
</organism>
<feature type="transmembrane region" description="Helical" evidence="1">
    <location>
        <begin position="81"/>
        <end position="102"/>
    </location>
</feature>
<keyword evidence="1" id="KW-0812">Transmembrane</keyword>
<evidence type="ECO:0000256" key="1">
    <source>
        <dbReference type="SAM" id="Phobius"/>
    </source>
</evidence>
<evidence type="ECO:0000313" key="3">
    <source>
        <dbReference type="Proteomes" id="UP000247523"/>
    </source>
</evidence>
<dbReference type="EMBL" id="QICS01000019">
    <property type="protein sequence ID" value="PXV85088.1"/>
    <property type="molecule type" value="Genomic_DNA"/>
</dbReference>
<dbReference type="Proteomes" id="UP000247523">
    <property type="component" value="Unassembled WGS sequence"/>
</dbReference>
<dbReference type="RefSeq" id="WP_110291968.1">
    <property type="nucleotide sequence ID" value="NZ_QICS01000019.1"/>
</dbReference>
<proteinExistence type="predicted"/>
<keyword evidence="1" id="KW-0472">Membrane</keyword>
<name>A0A318EJ43_9FIRM</name>
<dbReference type="AlphaFoldDB" id="A0A318EJ43"/>